<dbReference type="SUPFAM" id="SSF52058">
    <property type="entry name" value="L domain-like"/>
    <property type="match status" value="1"/>
</dbReference>
<evidence type="ECO:0000313" key="1">
    <source>
        <dbReference type="EMBL" id="CRZ03907.1"/>
    </source>
</evidence>
<feature type="non-terminal residue" evidence="1">
    <location>
        <position position="1"/>
    </location>
</feature>
<evidence type="ECO:0008006" key="2">
    <source>
        <dbReference type="Google" id="ProtNLM"/>
    </source>
</evidence>
<feature type="non-terminal residue" evidence="1">
    <location>
        <position position="175"/>
    </location>
</feature>
<dbReference type="Gene3D" id="3.80.10.10">
    <property type="entry name" value="Ribonuclease Inhibitor"/>
    <property type="match status" value="1"/>
</dbReference>
<accession>A0A0H5QQM5</accession>
<dbReference type="AlphaFoldDB" id="A0A0H5QQM5"/>
<name>A0A0H5QQM5_9EUKA</name>
<organism evidence="1">
    <name type="scientific">Spongospora subterranea</name>
    <dbReference type="NCBI Taxonomy" id="70186"/>
    <lineage>
        <taxon>Eukaryota</taxon>
        <taxon>Sar</taxon>
        <taxon>Rhizaria</taxon>
        <taxon>Endomyxa</taxon>
        <taxon>Phytomyxea</taxon>
        <taxon>Plasmodiophorida</taxon>
        <taxon>Plasmodiophoridae</taxon>
        <taxon>Spongospora</taxon>
    </lineage>
</organism>
<sequence>DGLETVLDKKVRANLGKYLNLFVNLECLGLRKGGLRRLDKVSLPKLTQMNISYNLFADAAAVVKAISSVPALQILDFRQNPLMDLKGYDPDHVPDPDHILWQTLLPKCPNLLTLNGSVLDPYRKSMAMAKSKTKDIRNNRSWNIFLLCLEQLPEMAHPDFEHEFAAGNILSMDLH</sequence>
<reference evidence="1" key="1">
    <citation type="submission" date="2015-04" db="EMBL/GenBank/DDBJ databases">
        <title>The genome sequence of the plant pathogenic Rhizarian Plasmodiophora brassicae reveals insights in its biotrophic life cycle and the origin of chitin synthesis.</title>
        <authorList>
            <person name="Schwelm A."/>
            <person name="Fogelqvist J."/>
            <person name="Knaust A."/>
            <person name="Julke S."/>
            <person name="Lilja T."/>
            <person name="Dhandapani V."/>
            <person name="Bonilla-Rosso G."/>
            <person name="Karlsson M."/>
            <person name="Shevchenko A."/>
            <person name="Choi S.R."/>
            <person name="Kim H.G."/>
            <person name="Park J.Y."/>
            <person name="Lim Y.P."/>
            <person name="Ludwig-Muller J."/>
            <person name="Dixelius C."/>
        </authorList>
    </citation>
    <scope>NUCLEOTIDE SEQUENCE</scope>
    <source>
        <tissue evidence="1">Potato root galls</tissue>
    </source>
</reference>
<dbReference type="InterPro" id="IPR032675">
    <property type="entry name" value="LRR_dom_sf"/>
</dbReference>
<dbReference type="EMBL" id="HACM01003465">
    <property type="protein sequence ID" value="CRZ03907.1"/>
    <property type="molecule type" value="Transcribed_RNA"/>
</dbReference>
<proteinExistence type="predicted"/>
<protein>
    <recommendedName>
        <fullName evidence="2">U2A'/phosphoprotein 32 family A C-terminal domain-containing protein</fullName>
    </recommendedName>
</protein>